<dbReference type="EMBL" id="MNVO01000046">
    <property type="protein sequence ID" value="OIO32231.1"/>
    <property type="molecule type" value="Genomic_DNA"/>
</dbReference>
<gene>
    <name evidence="1" type="ORF">AUJ44_03085</name>
</gene>
<comment type="caution">
    <text evidence="1">The sequence shown here is derived from an EMBL/GenBank/DDBJ whole genome shotgun (WGS) entry which is preliminary data.</text>
</comment>
<dbReference type="AlphaFoldDB" id="A0A1J4VDF1"/>
<evidence type="ECO:0000313" key="1">
    <source>
        <dbReference type="EMBL" id="OIO32231.1"/>
    </source>
</evidence>
<dbReference type="STRING" id="1805282.AUJ44_03085"/>
<proteinExistence type="predicted"/>
<protein>
    <submittedName>
        <fullName evidence="1">Uncharacterized protein</fullName>
    </submittedName>
</protein>
<accession>A0A1J4VDF1</accession>
<reference evidence="1 2" key="1">
    <citation type="journal article" date="2016" name="Environ. Microbiol.">
        <title>Genomic resolution of a cold subsurface aquifer community provides metabolic insights for novel microbes adapted to high CO concentrations.</title>
        <authorList>
            <person name="Probst A.J."/>
            <person name="Castelle C.J."/>
            <person name="Singh A."/>
            <person name="Brown C.T."/>
            <person name="Anantharaman K."/>
            <person name="Sharon I."/>
            <person name="Hug L.A."/>
            <person name="Burstein D."/>
            <person name="Emerson J.B."/>
            <person name="Thomas B.C."/>
            <person name="Banfield J.F."/>
        </authorList>
    </citation>
    <scope>NUCLEOTIDE SEQUENCE [LARGE SCALE GENOMIC DNA]</scope>
    <source>
        <strain evidence="1">CG1_02_47_685</strain>
    </source>
</reference>
<evidence type="ECO:0000313" key="2">
    <source>
        <dbReference type="Proteomes" id="UP000183206"/>
    </source>
</evidence>
<dbReference type="Proteomes" id="UP000183206">
    <property type="component" value="Unassembled WGS sequence"/>
</dbReference>
<sequence>MILENLIYRPPSLLTGKGGGEGVGYVRVEIGEYLKTDSLYYHFTHTLGHFVWLNFNTQQSAEKMHLVSRGTRWKNATPRYSPLRATFQIFLAAI</sequence>
<organism evidence="1 2">
    <name type="scientific">Candidatus Nomurabacteria bacterium CG1_02_47_685</name>
    <dbReference type="NCBI Taxonomy" id="1805282"/>
    <lineage>
        <taxon>Bacteria</taxon>
        <taxon>Candidatus Nomuraibacteriota</taxon>
    </lineage>
</organism>
<name>A0A1J4VDF1_9BACT</name>